<dbReference type="GO" id="GO:0003700">
    <property type="term" value="F:DNA-binding transcription factor activity"/>
    <property type="evidence" value="ECO:0007669"/>
    <property type="project" value="InterPro"/>
</dbReference>
<dbReference type="GO" id="GO:0003677">
    <property type="term" value="F:DNA binding"/>
    <property type="evidence" value="ECO:0007669"/>
    <property type="project" value="UniProtKB-KW"/>
</dbReference>
<keyword evidence="3" id="KW-0804">Transcription</keyword>
<reference evidence="5 6" key="1">
    <citation type="submission" date="2018-06" db="EMBL/GenBank/DDBJ databases">
        <title>Echinicola strongylocentroti sp. nov., isolated from a sea urchin Strongylocentrotus intermedius.</title>
        <authorList>
            <person name="Bae S.S."/>
        </authorList>
    </citation>
    <scope>NUCLEOTIDE SEQUENCE [LARGE SCALE GENOMIC DNA]</scope>
    <source>
        <strain evidence="5 6">MEBiC08714</strain>
    </source>
</reference>
<evidence type="ECO:0000259" key="4">
    <source>
        <dbReference type="PROSITE" id="PS50995"/>
    </source>
</evidence>
<dbReference type="InterPro" id="IPR000835">
    <property type="entry name" value="HTH_MarR-typ"/>
</dbReference>
<proteinExistence type="predicted"/>
<dbReference type="SUPFAM" id="SSF46785">
    <property type="entry name" value="Winged helix' DNA-binding domain"/>
    <property type="match status" value="1"/>
</dbReference>
<feature type="domain" description="HTH marR-type" evidence="4">
    <location>
        <begin position="6"/>
        <end position="140"/>
    </location>
</feature>
<accession>A0A2Z4IHA5</accession>
<dbReference type="PANTHER" id="PTHR42756:SF1">
    <property type="entry name" value="TRANSCRIPTIONAL REPRESSOR OF EMRAB OPERON"/>
    <property type="match status" value="1"/>
</dbReference>
<dbReference type="RefSeq" id="WP_112783201.1">
    <property type="nucleotide sequence ID" value="NZ_CP030041.1"/>
</dbReference>
<dbReference type="PRINTS" id="PR00598">
    <property type="entry name" value="HTHMARR"/>
</dbReference>
<keyword evidence="6" id="KW-1185">Reference proteome</keyword>
<dbReference type="KEGG" id="est:DN752_06535"/>
<organism evidence="5 6">
    <name type="scientific">Echinicola strongylocentroti</name>
    <dbReference type="NCBI Taxonomy" id="1795355"/>
    <lineage>
        <taxon>Bacteria</taxon>
        <taxon>Pseudomonadati</taxon>
        <taxon>Bacteroidota</taxon>
        <taxon>Cytophagia</taxon>
        <taxon>Cytophagales</taxon>
        <taxon>Cyclobacteriaceae</taxon>
        <taxon>Echinicola</taxon>
    </lineage>
</organism>
<evidence type="ECO:0000256" key="1">
    <source>
        <dbReference type="ARBA" id="ARBA00023015"/>
    </source>
</evidence>
<evidence type="ECO:0000256" key="2">
    <source>
        <dbReference type="ARBA" id="ARBA00023125"/>
    </source>
</evidence>
<dbReference type="SMART" id="SM00347">
    <property type="entry name" value="HTH_MARR"/>
    <property type="match status" value="1"/>
</dbReference>
<sequence length="143" mass="16869">MTKEQFSQYSFLLDRTARRVKQYAQQKFKYGDFDVTVDQWLVLKHLAENEALSQTELATLVFKDQPTLTRIIDILCKKGYVQRVQHPGDRRSFHLLLTTNGEEKVSELKPKISGIREKAWENLGQKDFEEFKRILNTIYSNLE</sequence>
<evidence type="ECO:0000313" key="5">
    <source>
        <dbReference type="EMBL" id="AWW29803.1"/>
    </source>
</evidence>
<dbReference type="OrthoDB" id="5327581at2"/>
<dbReference type="PROSITE" id="PS50995">
    <property type="entry name" value="HTH_MARR_2"/>
    <property type="match status" value="1"/>
</dbReference>
<keyword evidence="1" id="KW-0805">Transcription regulation</keyword>
<dbReference type="Proteomes" id="UP000248688">
    <property type="component" value="Chromosome"/>
</dbReference>
<keyword evidence="2" id="KW-0238">DNA-binding</keyword>
<protein>
    <submittedName>
        <fullName evidence="5">MarR family transcriptional regulator</fullName>
    </submittedName>
</protein>
<evidence type="ECO:0000313" key="6">
    <source>
        <dbReference type="Proteomes" id="UP000248688"/>
    </source>
</evidence>
<dbReference type="InterPro" id="IPR036388">
    <property type="entry name" value="WH-like_DNA-bd_sf"/>
</dbReference>
<dbReference type="EMBL" id="CP030041">
    <property type="protein sequence ID" value="AWW29803.1"/>
    <property type="molecule type" value="Genomic_DNA"/>
</dbReference>
<dbReference type="AlphaFoldDB" id="A0A2Z4IHA5"/>
<name>A0A2Z4IHA5_9BACT</name>
<dbReference type="Gene3D" id="1.10.10.10">
    <property type="entry name" value="Winged helix-like DNA-binding domain superfamily/Winged helix DNA-binding domain"/>
    <property type="match status" value="1"/>
</dbReference>
<dbReference type="Pfam" id="PF01047">
    <property type="entry name" value="MarR"/>
    <property type="match status" value="1"/>
</dbReference>
<evidence type="ECO:0000256" key="3">
    <source>
        <dbReference type="ARBA" id="ARBA00023163"/>
    </source>
</evidence>
<gene>
    <name evidence="5" type="ORF">DN752_06535</name>
</gene>
<dbReference type="InterPro" id="IPR036390">
    <property type="entry name" value="WH_DNA-bd_sf"/>
</dbReference>
<dbReference type="PANTHER" id="PTHR42756">
    <property type="entry name" value="TRANSCRIPTIONAL REGULATOR, MARR"/>
    <property type="match status" value="1"/>
</dbReference>